<dbReference type="EMBL" id="CM003372">
    <property type="protein sequence ID" value="KOM34928.1"/>
    <property type="molecule type" value="Genomic_DNA"/>
</dbReference>
<evidence type="ECO:0000313" key="3">
    <source>
        <dbReference type="EMBL" id="KOM34928.1"/>
    </source>
</evidence>
<accession>A0A0L9TWG2</accession>
<dbReference type="Gramene" id="KOM34928">
    <property type="protein sequence ID" value="KOM34928"/>
    <property type="gene ID" value="LR48_Vigan02g107800"/>
</dbReference>
<dbReference type="InterPro" id="IPR046796">
    <property type="entry name" value="Transposase_32_dom"/>
</dbReference>
<evidence type="ECO:0000313" key="4">
    <source>
        <dbReference type="Proteomes" id="UP000053144"/>
    </source>
</evidence>
<feature type="domain" description="Putative plant transposon protein" evidence="2">
    <location>
        <begin position="23"/>
        <end position="89"/>
    </location>
</feature>
<dbReference type="Pfam" id="PF20167">
    <property type="entry name" value="Transposase_32"/>
    <property type="match status" value="1"/>
</dbReference>
<organism evidence="3 4">
    <name type="scientific">Phaseolus angularis</name>
    <name type="common">Azuki bean</name>
    <name type="synonym">Vigna angularis</name>
    <dbReference type="NCBI Taxonomy" id="3914"/>
    <lineage>
        <taxon>Eukaryota</taxon>
        <taxon>Viridiplantae</taxon>
        <taxon>Streptophyta</taxon>
        <taxon>Embryophyta</taxon>
        <taxon>Tracheophyta</taxon>
        <taxon>Spermatophyta</taxon>
        <taxon>Magnoliopsida</taxon>
        <taxon>eudicotyledons</taxon>
        <taxon>Gunneridae</taxon>
        <taxon>Pentapetalae</taxon>
        <taxon>rosids</taxon>
        <taxon>fabids</taxon>
        <taxon>Fabales</taxon>
        <taxon>Fabaceae</taxon>
        <taxon>Papilionoideae</taxon>
        <taxon>50 kb inversion clade</taxon>
        <taxon>NPAAA clade</taxon>
        <taxon>indigoferoid/millettioid clade</taxon>
        <taxon>Phaseoleae</taxon>
        <taxon>Vigna</taxon>
    </lineage>
</organism>
<feature type="region of interest" description="Disordered" evidence="1">
    <location>
        <begin position="135"/>
        <end position="163"/>
    </location>
</feature>
<sequence>MMERKAGMIPNFAPQFGEQLMGRNLRRLATYLAPANITVVKEFYTNTRRLGDYPAEDYLSYVRGHAIRYDRDSINNFLGTEWVGVCQHDEQQGTFTTSFLDYAPMQDAGVDTSTPPFERPRKAIDEAYYRQYCGGEEAAQPVPPRRPRRERGPAQSQASTKTYEAKPFQMRDIYMSLIGAQMQSIHRG</sequence>
<protein>
    <recommendedName>
        <fullName evidence="2">Putative plant transposon protein domain-containing protein</fullName>
    </recommendedName>
</protein>
<reference evidence="4" key="1">
    <citation type="journal article" date="2015" name="Proc. Natl. Acad. Sci. U.S.A.">
        <title>Genome sequencing of adzuki bean (Vigna angularis) provides insight into high starch and low fat accumulation and domestication.</title>
        <authorList>
            <person name="Yang K."/>
            <person name="Tian Z."/>
            <person name="Chen C."/>
            <person name="Luo L."/>
            <person name="Zhao B."/>
            <person name="Wang Z."/>
            <person name="Yu L."/>
            <person name="Li Y."/>
            <person name="Sun Y."/>
            <person name="Li W."/>
            <person name="Chen Y."/>
            <person name="Li Y."/>
            <person name="Zhang Y."/>
            <person name="Ai D."/>
            <person name="Zhao J."/>
            <person name="Shang C."/>
            <person name="Ma Y."/>
            <person name="Wu B."/>
            <person name="Wang M."/>
            <person name="Gao L."/>
            <person name="Sun D."/>
            <person name="Zhang P."/>
            <person name="Guo F."/>
            <person name="Wang W."/>
            <person name="Li Y."/>
            <person name="Wang J."/>
            <person name="Varshney R.K."/>
            <person name="Wang J."/>
            <person name="Ling H.Q."/>
            <person name="Wan P."/>
        </authorList>
    </citation>
    <scope>NUCLEOTIDE SEQUENCE</scope>
    <source>
        <strain evidence="4">cv. Jingnong 6</strain>
    </source>
</reference>
<name>A0A0L9TWG2_PHAAN</name>
<evidence type="ECO:0000259" key="2">
    <source>
        <dbReference type="Pfam" id="PF20167"/>
    </source>
</evidence>
<proteinExistence type="predicted"/>
<dbReference type="AlphaFoldDB" id="A0A0L9TWG2"/>
<gene>
    <name evidence="3" type="ORF">LR48_Vigan02g107800</name>
</gene>
<evidence type="ECO:0000256" key="1">
    <source>
        <dbReference type="SAM" id="MobiDB-lite"/>
    </source>
</evidence>
<dbReference type="Proteomes" id="UP000053144">
    <property type="component" value="Chromosome 2"/>
</dbReference>